<evidence type="ECO:0000256" key="1">
    <source>
        <dbReference type="SAM" id="Phobius"/>
    </source>
</evidence>
<evidence type="ECO:0000313" key="2">
    <source>
        <dbReference type="EMBL" id="UVW36279.1"/>
    </source>
</evidence>
<gene>
    <name evidence="2" type="ORF">NYF23_06645</name>
</gene>
<feature type="transmembrane region" description="Helical" evidence="1">
    <location>
        <begin position="79"/>
        <end position="100"/>
    </location>
</feature>
<protein>
    <submittedName>
        <fullName evidence="2">Uncharacterized protein</fullName>
    </submittedName>
</protein>
<accession>A0ABY5TR22</accession>
<dbReference type="EMBL" id="CP103416">
    <property type="protein sequence ID" value="UVW36279.1"/>
    <property type="molecule type" value="Genomic_DNA"/>
</dbReference>
<keyword evidence="1" id="KW-0472">Membrane</keyword>
<sequence>MTLFKEIVKQEKQNSYVQRDRELFSFYTLTLIAQEQASQKLKRKLWTCLILLTVCLGLFFAPINQLVGALITYLNTIDMMGILKMALISYGVAGLCVVLIKRGKIIFR</sequence>
<keyword evidence="1" id="KW-0812">Transmembrane</keyword>
<organism evidence="2 3">
    <name type="scientific">SAR92 clade bacterium H455</name>
    <dbReference type="NCBI Taxonomy" id="2974818"/>
    <lineage>
        <taxon>Bacteria</taxon>
        <taxon>Pseudomonadati</taxon>
        <taxon>Pseudomonadota</taxon>
        <taxon>Gammaproteobacteria</taxon>
        <taxon>Cellvibrionales</taxon>
        <taxon>Porticoccaceae</taxon>
        <taxon>SAR92 clade</taxon>
    </lineage>
</organism>
<dbReference type="Proteomes" id="UP001059934">
    <property type="component" value="Chromosome"/>
</dbReference>
<keyword evidence="1" id="KW-1133">Transmembrane helix</keyword>
<reference evidence="2" key="1">
    <citation type="submission" date="2022-08" db="EMBL/GenBank/DDBJ databases">
        <title>Catabolic pathway analysis in culturable SAR92 clade bacteria reveals their overlooked roles in DMSP degradation in coastal seas.</title>
        <authorList>
            <person name="He X."/>
            <person name="Zhang X."/>
            <person name="Zhang Y."/>
        </authorList>
    </citation>
    <scope>NUCLEOTIDE SEQUENCE</scope>
    <source>
        <strain evidence="2">H455</strain>
    </source>
</reference>
<name>A0ABY5TR22_9GAMM</name>
<feature type="transmembrane region" description="Helical" evidence="1">
    <location>
        <begin position="45"/>
        <end position="67"/>
    </location>
</feature>
<evidence type="ECO:0000313" key="3">
    <source>
        <dbReference type="Proteomes" id="UP001059934"/>
    </source>
</evidence>
<proteinExistence type="predicted"/>
<keyword evidence="3" id="KW-1185">Reference proteome</keyword>